<evidence type="ECO:0000256" key="5">
    <source>
        <dbReference type="ARBA" id="ARBA00023136"/>
    </source>
</evidence>
<dbReference type="Pfam" id="PF00482">
    <property type="entry name" value="T2SSF"/>
    <property type="match status" value="1"/>
</dbReference>
<proteinExistence type="predicted"/>
<dbReference type="GO" id="GO:0005886">
    <property type="term" value="C:plasma membrane"/>
    <property type="evidence" value="ECO:0007669"/>
    <property type="project" value="UniProtKB-SubCell"/>
</dbReference>
<comment type="caution">
    <text evidence="8">The sequence shown here is derived from an EMBL/GenBank/DDBJ whole genome shotgun (WGS) entry which is preliminary data.</text>
</comment>
<dbReference type="EMBL" id="AEON01000002">
    <property type="protein sequence ID" value="EFT82895.1"/>
    <property type="molecule type" value="Genomic_DNA"/>
</dbReference>
<evidence type="ECO:0000256" key="2">
    <source>
        <dbReference type="ARBA" id="ARBA00022475"/>
    </source>
</evidence>
<keyword evidence="3 6" id="KW-0812">Transmembrane</keyword>
<dbReference type="AlphaFoldDB" id="E6K2A7"/>
<feature type="transmembrane region" description="Helical" evidence="6">
    <location>
        <begin position="179"/>
        <end position="204"/>
    </location>
</feature>
<organism evidence="8 9">
    <name type="scientific">Parascardovia denticolens DSM 10105 = JCM 12538</name>
    <dbReference type="NCBI Taxonomy" id="864564"/>
    <lineage>
        <taxon>Bacteria</taxon>
        <taxon>Bacillati</taxon>
        <taxon>Actinomycetota</taxon>
        <taxon>Actinomycetes</taxon>
        <taxon>Bifidobacteriales</taxon>
        <taxon>Bifidobacteriaceae</taxon>
        <taxon>Parascardovia</taxon>
    </lineage>
</organism>
<evidence type="ECO:0000313" key="9">
    <source>
        <dbReference type="Proteomes" id="UP000004946"/>
    </source>
</evidence>
<protein>
    <submittedName>
        <fullName evidence="8">Bacterial type II secretion system domain protein F</fullName>
    </submittedName>
</protein>
<gene>
    <name evidence="8" type="ORF">HMPREF0620_1580</name>
</gene>
<dbReference type="Proteomes" id="UP000004946">
    <property type="component" value="Chromosome"/>
</dbReference>
<dbReference type="PANTHER" id="PTHR35007:SF3">
    <property type="entry name" value="POSSIBLE CONSERVED ALANINE RICH MEMBRANE PROTEIN"/>
    <property type="match status" value="1"/>
</dbReference>
<evidence type="ECO:0000256" key="3">
    <source>
        <dbReference type="ARBA" id="ARBA00022692"/>
    </source>
</evidence>
<name>E6K2A7_PARDN</name>
<dbReference type="eggNOG" id="COG2064">
    <property type="taxonomic scope" value="Bacteria"/>
</dbReference>
<evidence type="ECO:0000256" key="6">
    <source>
        <dbReference type="SAM" id="Phobius"/>
    </source>
</evidence>
<evidence type="ECO:0000256" key="4">
    <source>
        <dbReference type="ARBA" id="ARBA00022989"/>
    </source>
</evidence>
<keyword evidence="5 6" id="KW-0472">Membrane</keyword>
<evidence type="ECO:0000256" key="1">
    <source>
        <dbReference type="ARBA" id="ARBA00004651"/>
    </source>
</evidence>
<comment type="subcellular location">
    <subcellularLocation>
        <location evidence="1">Cell membrane</location>
        <topology evidence="1">Multi-pass membrane protein</topology>
    </subcellularLocation>
</comment>
<accession>E6K2A7</accession>
<dbReference type="InterPro" id="IPR018076">
    <property type="entry name" value="T2SS_GspF_dom"/>
</dbReference>
<keyword evidence="4 6" id="KW-1133">Transmembrane helix</keyword>
<feature type="domain" description="Type II secretion system protein GspF" evidence="7">
    <location>
        <begin position="67"/>
        <end position="196"/>
    </location>
</feature>
<evidence type="ECO:0000259" key="7">
    <source>
        <dbReference type="Pfam" id="PF00482"/>
    </source>
</evidence>
<keyword evidence="2" id="KW-1003">Cell membrane</keyword>
<dbReference type="PANTHER" id="PTHR35007">
    <property type="entry name" value="INTEGRAL MEMBRANE PROTEIN-RELATED"/>
    <property type="match status" value="1"/>
</dbReference>
<evidence type="ECO:0000313" key="8">
    <source>
        <dbReference type="EMBL" id="EFT82895.1"/>
    </source>
</evidence>
<reference evidence="8 9" key="1">
    <citation type="submission" date="2010-12" db="EMBL/GenBank/DDBJ databases">
        <authorList>
            <person name="Muzny D."/>
            <person name="Qin X."/>
            <person name="Buhay C."/>
            <person name="Dugan-Rocha S."/>
            <person name="Ding Y."/>
            <person name="Chen G."/>
            <person name="Hawes A."/>
            <person name="Holder M."/>
            <person name="Jhangiani S."/>
            <person name="Johnson A."/>
            <person name="Khan Z."/>
            <person name="Li Z."/>
            <person name="Liu W."/>
            <person name="Liu X."/>
            <person name="Perez L."/>
            <person name="Shen H."/>
            <person name="Wang Q."/>
            <person name="Watt J."/>
            <person name="Xi L."/>
            <person name="Xin Y."/>
            <person name="Zhou J."/>
            <person name="Deng J."/>
            <person name="Jiang H."/>
            <person name="Liu Y."/>
            <person name="Qu J."/>
            <person name="Song X.-Z."/>
            <person name="Zhang L."/>
            <person name="Villasana D."/>
            <person name="Johnson A."/>
            <person name="Liu J."/>
            <person name="Liyanage D."/>
            <person name="Lorensuhewa L."/>
            <person name="Robinson T."/>
            <person name="Song A."/>
            <person name="Song B.-B."/>
            <person name="Dinh H."/>
            <person name="Thornton R."/>
            <person name="Coyle M."/>
            <person name="Francisco L."/>
            <person name="Jackson L."/>
            <person name="Javaid M."/>
            <person name="Korchina V."/>
            <person name="Kovar C."/>
            <person name="Mata R."/>
            <person name="Mathew T."/>
            <person name="Ngo R."/>
            <person name="Nguyen L."/>
            <person name="Nguyen N."/>
            <person name="Okwuonu G."/>
            <person name="Ongeri F."/>
            <person name="Pham C."/>
            <person name="Simmons D."/>
            <person name="Wilczek-Boney K."/>
            <person name="Hale W."/>
            <person name="Jakkamsetti A."/>
            <person name="Pham P."/>
            <person name="Ruth R."/>
            <person name="San Lucas F."/>
            <person name="Warren J."/>
            <person name="Zhang J."/>
            <person name="Zhao Z."/>
            <person name="Zhou C."/>
            <person name="Zhu D."/>
            <person name="Lee S."/>
            <person name="Bess C."/>
            <person name="Blankenburg K."/>
            <person name="Forbes L."/>
            <person name="Fu Q."/>
            <person name="Gubbala S."/>
            <person name="Hirani K."/>
            <person name="Jayaseelan J.C."/>
            <person name="Lara F."/>
            <person name="Munidasa M."/>
            <person name="Palculict T."/>
            <person name="Patil S."/>
            <person name="Pu L.-L."/>
            <person name="Saada N."/>
            <person name="Tang L."/>
            <person name="Weissenberger G."/>
            <person name="Zhu Y."/>
            <person name="Hemphill L."/>
            <person name="Shang Y."/>
            <person name="Youmans B."/>
            <person name="Ayvaz T."/>
            <person name="Ross M."/>
            <person name="Santibanez J."/>
            <person name="Aqrawi P."/>
            <person name="Gross S."/>
            <person name="Joshi V."/>
            <person name="Fowler G."/>
            <person name="Nazareth L."/>
            <person name="Reid J."/>
            <person name="Worley K."/>
            <person name="Petrosino J."/>
            <person name="Highlander S."/>
            <person name="Gibbs R."/>
        </authorList>
    </citation>
    <scope>NUCLEOTIDE SEQUENCE [LARGE SCALE GENOMIC DNA]</scope>
    <source>
        <strain evidence="8 9">DSM 10105</strain>
    </source>
</reference>
<dbReference type="HOGENOM" id="CLU_064089_2_1_11"/>
<keyword evidence="9" id="KW-1185">Reference proteome</keyword>
<sequence>MTTVSVICFSLLCGLLSALCKDEEHFLSSDRRLRALRRSYLSERRWQEEGGEGEKEDESDFPAQLVLEMLIVSISNGASIPRSLEAVGTVMKNPVGKAFKEVAEALYRGSSWADAWELGRRGIGDERGREVFDVVDRALEPSWRHGLSPLNRLETTIEEANRQQNRRLDDAVSKLSVKILLPLGLCFLPAFIVVTVLPSLAGWITNIMG</sequence>